<accession>U2ZX97</accession>
<evidence type="ECO:0000256" key="12">
    <source>
        <dbReference type="RuleBase" id="RU003357"/>
    </source>
</evidence>
<comment type="similarity">
    <text evidence="11 12">Belongs to the TonB-dependent receptor family.</text>
</comment>
<dbReference type="eggNOG" id="COG4771">
    <property type="taxonomic scope" value="Bacteria"/>
</dbReference>
<evidence type="ECO:0000256" key="13">
    <source>
        <dbReference type="SAM" id="SignalP"/>
    </source>
</evidence>
<keyword evidence="9 11" id="KW-0472">Membrane</keyword>
<protein>
    <submittedName>
        <fullName evidence="16">Putative TonB-dependent receptor</fullName>
    </submittedName>
</protein>
<dbReference type="InterPro" id="IPR012910">
    <property type="entry name" value="Plug_dom"/>
</dbReference>
<evidence type="ECO:0000256" key="2">
    <source>
        <dbReference type="ARBA" id="ARBA00022448"/>
    </source>
</evidence>
<feature type="chain" id="PRO_5030177834" evidence="13">
    <location>
        <begin position="29"/>
        <end position="765"/>
    </location>
</feature>
<keyword evidence="3 11" id="KW-1134">Transmembrane beta strand</keyword>
<evidence type="ECO:0000256" key="6">
    <source>
        <dbReference type="ARBA" id="ARBA00023004"/>
    </source>
</evidence>
<evidence type="ECO:0000259" key="15">
    <source>
        <dbReference type="Pfam" id="PF07715"/>
    </source>
</evidence>
<evidence type="ECO:0000313" key="16">
    <source>
        <dbReference type="EMBL" id="GAD50009.1"/>
    </source>
</evidence>
<organism evidence="16 17">
    <name type="scientific">Caenibius tardaugens NBRC 16725</name>
    <dbReference type="NCBI Taxonomy" id="1219035"/>
    <lineage>
        <taxon>Bacteria</taxon>
        <taxon>Pseudomonadati</taxon>
        <taxon>Pseudomonadota</taxon>
        <taxon>Alphaproteobacteria</taxon>
        <taxon>Sphingomonadales</taxon>
        <taxon>Erythrobacteraceae</taxon>
        <taxon>Caenibius</taxon>
    </lineage>
</organism>
<keyword evidence="10 11" id="KW-0998">Cell outer membrane</keyword>
<evidence type="ECO:0000313" key="17">
    <source>
        <dbReference type="Proteomes" id="UP000016568"/>
    </source>
</evidence>
<keyword evidence="17" id="KW-1185">Reference proteome</keyword>
<keyword evidence="16" id="KW-0675">Receptor</keyword>
<dbReference type="OrthoDB" id="9760333at2"/>
<dbReference type="PROSITE" id="PS52016">
    <property type="entry name" value="TONB_DEPENDENT_REC_3"/>
    <property type="match status" value="1"/>
</dbReference>
<dbReference type="Pfam" id="PF07715">
    <property type="entry name" value="Plug"/>
    <property type="match status" value="1"/>
</dbReference>
<evidence type="ECO:0000256" key="7">
    <source>
        <dbReference type="ARBA" id="ARBA00023065"/>
    </source>
</evidence>
<dbReference type="AlphaFoldDB" id="U2ZX97"/>
<dbReference type="GO" id="GO:0009279">
    <property type="term" value="C:cell outer membrane"/>
    <property type="evidence" value="ECO:0007669"/>
    <property type="project" value="UniProtKB-SubCell"/>
</dbReference>
<evidence type="ECO:0000259" key="14">
    <source>
        <dbReference type="Pfam" id="PF00593"/>
    </source>
</evidence>
<evidence type="ECO:0000256" key="3">
    <source>
        <dbReference type="ARBA" id="ARBA00022452"/>
    </source>
</evidence>
<proteinExistence type="inferred from homology"/>
<feature type="domain" description="TonB-dependent receptor-like beta-barrel" evidence="14">
    <location>
        <begin position="300"/>
        <end position="727"/>
    </location>
</feature>
<dbReference type="KEGG" id="ntd:EGO55_06725"/>
<keyword evidence="8 12" id="KW-0798">TonB box</keyword>
<comment type="caution">
    <text evidence="16">The sequence shown here is derived from an EMBL/GenBank/DDBJ whole genome shotgun (WGS) entry which is preliminary data.</text>
</comment>
<evidence type="ECO:0000256" key="10">
    <source>
        <dbReference type="ARBA" id="ARBA00023237"/>
    </source>
</evidence>
<keyword evidence="7" id="KW-0406">Ion transport</keyword>
<dbReference type="InterPro" id="IPR000531">
    <property type="entry name" value="Beta-barrel_TonB"/>
</dbReference>
<sequence>MSGRARQKLLVAVLTSSLLGGLGTPVFAQSTEESAETARPDAIIVTARRRNESIQTAPVAVTALQGAQLEGAAALTIGDLQGAAPNVLITSGGTGAAAANISIRGIAFADIEKSFDPAVGVNIDGVYIGTSTGQMLDFFDIDSIEVLRGPQGTLFGRNTIAGVINVKRSRPTHELGGKMELEIGSYGRFSSRNVVNVPVISDVLAAKLFYMHTENDGYYREVVTGKRRGGTNNENFGVSLLFTPSSNFEALITVDKQVQDFDPVLGGLSVTGDAFAPALPPIMVDQGNTKGVYKVVAPAPEYGTYRSPGVTAELNLDLGAVKLTSVTAYRESKDQIQQDFGTAGLYLANRDQKYWQFSQELRASGQIGDSLDYVAGVYYFKSRYHLDQLTSVFGAAPTDQSTTGWSKSLAGFIDLNWEVFDKVRISGGGRYTHDEKALQTDFADPGNLAAGFSSPRVSNKWNKFTPKLGIDYRPNQDLMLYASWSRGYRSGGFNGRGLTPFSATLPYDPETVDAWEIGLKSEFFDRMLTLNLAAFYSDYKDIQQTSTVAVPGLAVPQTVVINAAAAKIKGFEADFTLRPSSQLTVRGAFGYTDSGFRGFIVNQPVATGPTTSITRALDYSGVDMIYAPKITASINAEYTIPLEGALNGEVKINAGYRYLSRYDQQISADPAIYTEAIIAPAGATVVVPRNDPRLRSDAQNLVDVSVSFIFDLNDTIKTRLTGFVRNLLDDRGTQTAFTASAFPVYWGFATAREPRVFGAQLGVEF</sequence>
<evidence type="ECO:0000256" key="11">
    <source>
        <dbReference type="PROSITE-ProRule" id="PRU01360"/>
    </source>
</evidence>
<evidence type="ECO:0000256" key="1">
    <source>
        <dbReference type="ARBA" id="ARBA00004571"/>
    </source>
</evidence>
<name>U2ZX97_9SPHN</name>
<dbReference type="SUPFAM" id="SSF56935">
    <property type="entry name" value="Porins"/>
    <property type="match status" value="1"/>
</dbReference>
<keyword evidence="4" id="KW-0410">Iron transport</keyword>
<evidence type="ECO:0000256" key="9">
    <source>
        <dbReference type="ARBA" id="ARBA00023136"/>
    </source>
</evidence>
<dbReference type="InterPro" id="IPR039426">
    <property type="entry name" value="TonB-dep_rcpt-like"/>
</dbReference>
<dbReference type="GO" id="GO:0006826">
    <property type="term" value="P:iron ion transport"/>
    <property type="evidence" value="ECO:0007669"/>
    <property type="project" value="UniProtKB-KW"/>
</dbReference>
<keyword evidence="13" id="KW-0732">Signal</keyword>
<feature type="domain" description="TonB-dependent receptor plug" evidence="15">
    <location>
        <begin position="54"/>
        <end position="163"/>
    </location>
</feature>
<dbReference type="PANTHER" id="PTHR32552">
    <property type="entry name" value="FERRICHROME IRON RECEPTOR-RELATED"/>
    <property type="match status" value="1"/>
</dbReference>
<dbReference type="CDD" id="cd01347">
    <property type="entry name" value="ligand_gated_channel"/>
    <property type="match status" value="1"/>
</dbReference>
<dbReference type="Gene3D" id="2.40.170.20">
    <property type="entry name" value="TonB-dependent receptor, beta-barrel domain"/>
    <property type="match status" value="1"/>
</dbReference>
<keyword evidence="6" id="KW-0408">Iron</keyword>
<dbReference type="EMBL" id="BASZ01000007">
    <property type="protein sequence ID" value="GAD50009.1"/>
    <property type="molecule type" value="Genomic_DNA"/>
</dbReference>
<comment type="subcellular location">
    <subcellularLocation>
        <location evidence="1 11">Cell outer membrane</location>
        <topology evidence="1 11">Multi-pass membrane protein</topology>
    </subcellularLocation>
</comment>
<dbReference type="Pfam" id="PF00593">
    <property type="entry name" value="TonB_dep_Rec_b-barrel"/>
    <property type="match status" value="1"/>
</dbReference>
<reference evidence="16 17" key="1">
    <citation type="submission" date="2013-09" db="EMBL/GenBank/DDBJ databases">
        <title>Whole genome shotgun sequence of Novosphingobium tardaugens NBRC 16725.</title>
        <authorList>
            <person name="Isaki S."/>
            <person name="Hosoyama A."/>
            <person name="Tsuchikane K."/>
            <person name="Katsumata H."/>
            <person name="Ando Y."/>
            <person name="Yamazaki S."/>
            <person name="Fujita N."/>
        </authorList>
    </citation>
    <scope>NUCLEOTIDE SEQUENCE [LARGE SCALE GENOMIC DNA]</scope>
    <source>
        <strain evidence="16 17">NBRC 16725</strain>
    </source>
</reference>
<keyword evidence="2 11" id="KW-0813">Transport</keyword>
<evidence type="ECO:0000256" key="5">
    <source>
        <dbReference type="ARBA" id="ARBA00022692"/>
    </source>
</evidence>
<keyword evidence="5 11" id="KW-0812">Transmembrane</keyword>
<dbReference type="Proteomes" id="UP000016568">
    <property type="component" value="Unassembled WGS sequence"/>
</dbReference>
<dbReference type="RefSeq" id="WP_021690827.1">
    <property type="nucleotide sequence ID" value="NZ_BASZ01000007.1"/>
</dbReference>
<dbReference type="InterPro" id="IPR036942">
    <property type="entry name" value="Beta-barrel_TonB_sf"/>
</dbReference>
<dbReference type="PANTHER" id="PTHR32552:SF81">
    <property type="entry name" value="TONB-DEPENDENT OUTER MEMBRANE RECEPTOR"/>
    <property type="match status" value="1"/>
</dbReference>
<gene>
    <name evidence="16" type="ORF">NT2_07_00090</name>
</gene>
<evidence type="ECO:0000256" key="8">
    <source>
        <dbReference type="ARBA" id="ARBA00023077"/>
    </source>
</evidence>
<evidence type="ECO:0000256" key="4">
    <source>
        <dbReference type="ARBA" id="ARBA00022496"/>
    </source>
</evidence>
<feature type="signal peptide" evidence="13">
    <location>
        <begin position="1"/>
        <end position="28"/>
    </location>
</feature>